<dbReference type="OrthoDB" id="7950at2157"/>
<accession>A0A2U9IIE1</accession>
<evidence type="ECO:0000256" key="4">
    <source>
        <dbReference type="ARBA" id="ARBA00023002"/>
    </source>
</evidence>
<keyword evidence="6" id="KW-1185">Reference proteome</keyword>
<dbReference type="Pfam" id="PF12831">
    <property type="entry name" value="FAD_oxidored"/>
    <property type="match status" value="1"/>
</dbReference>
<protein>
    <submittedName>
        <fullName evidence="5">FAD-dependent oxidoreductase</fullName>
    </submittedName>
</protein>
<reference evidence="5 6" key="1">
    <citation type="submission" date="2018-05" db="EMBL/GenBank/DDBJ databases">
        <title>Complete Genome Sequences of Extremely Thermoacidophilic, Metal-Mobilizing Type-Strain Members of the Archaeal Family Sulfolobaceae: Acidianus brierleyi DSM-1651T, Acidianus sulfidivorans DSM-18786T, Metallosphaera hakonensis DSM-7519T, and Metallosphaera prunae DSM-10039T.</title>
        <authorList>
            <person name="Counts J.A."/>
            <person name="Kelly R.M."/>
        </authorList>
    </citation>
    <scope>NUCLEOTIDE SEQUENCE [LARGE SCALE GENOMIC DNA]</scope>
    <source>
        <strain evidence="5 6">DSM 1651</strain>
    </source>
</reference>
<dbReference type="InterPro" id="IPR036188">
    <property type="entry name" value="FAD/NAD-bd_sf"/>
</dbReference>
<evidence type="ECO:0000313" key="5">
    <source>
        <dbReference type="EMBL" id="AWR95797.1"/>
    </source>
</evidence>
<name>A0A2U9IIE1_9CREN</name>
<dbReference type="Proteomes" id="UP000248044">
    <property type="component" value="Chromosome"/>
</dbReference>
<dbReference type="GeneID" id="36833617"/>
<dbReference type="InterPro" id="IPR039651">
    <property type="entry name" value="FixC-like"/>
</dbReference>
<dbReference type="KEGG" id="abri:DFR85_15635"/>
<dbReference type="PANTHER" id="PTHR43624">
    <property type="entry name" value="ELECTRON TRANSFER FLAVOPROTEIN-QUINONE OXIDOREDUCTASE YDIS-RELATED"/>
    <property type="match status" value="1"/>
</dbReference>
<dbReference type="SUPFAM" id="SSF51905">
    <property type="entry name" value="FAD/NAD(P)-binding domain"/>
    <property type="match status" value="1"/>
</dbReference>
<dbReference type="PANTHER" id="PTHR43624:SF2">
    <property type="entry name" value="ELECTRON TRANSFER FLAVOPROTEIN-QUINONE OXIDOREDUCTASE YDIS-RELATED"/>
    <property type="match status" value="1"/>
</dbReference>
<evidence type="ECO:0000256" key="3">
    <source>
        <dbReference type="ARBA" id="ARBA00022827"/>
    </source>
</evidence>
<organism evidence="5 6">
    <name type="scientific">Acidianus brierleyi</name>
    <dbReference type="NCBI Taxonomy" id="41673"/>
    <lineage>
        <taxon>Archaea</taxon>
        <taxon>Thermoproteota</taxon>
        <taxon>Thermoprotei</taxon>
        <taxon>Sulfolobales</taxon>
        <taxon>Sulfolobaceae</taxon>
        <taxon>Acidianus</taxon>
    </lineage>
</organism>
<dbReference type="Gene3D" id="3.50.50.60">
    <property type="entry name" value="FAD/NAD(P)-binding domain"/>
    <property type="match status" value="1"/>
</dbReference>
<evidence type="ECO:0000313" key="6">
    <source>
        <dbReference type="Proteomes" id="UP000248044"/>
    </source>
</evidence>
<sequence length="397" mass="43541">MKFDVIVVGAGPSGSAASLTAAKAGMKVLTLERGPEPGSKNVSGAMVRLSEVAKVFDVNGVPFEREVKRVRLLLSSEKGDIRIDTYPKTKLLNVSRLKFDKYLSQQAENAGTLLITKTTALGIKKEGEYYRVITDRGEIEGDKVVLAEGANALVSMNIGIRPEFSPTNTVQAVKEVYTLGKDEVNKRFQLQGDTEGESWRVIASDPVPYAGFLYVYKDSVSIGVGVPMQTLIDKKMRPYEVLDSFEKKFGINELVKGGSLREYSAKIIPEQGFPEWKSCMDGIYSSGDAIGLINPLVFNGIGPAIISGSLAGKASVENWDCRKFALELMNVKEIREISKLRPLVKELLGKGYLSVYDEFLTNIAESWASGDLSELTQYKEIIPTLLKHVLLLWGGIA</sequence>
<evidence type="ECO:0000256" key="1">
    <source>
        <dbReference type="ARBA" id="ARBA00001974"/>
    </source>
</evidence>
<dbReference type="RefSeq" id="WP_110271675.1">
    <property type="nucleotide sequence ID" value="NZ_CP029289.2"/>
</dbReference>
<comment type="cofactor">
    <cofactor evidence="1">
        <name>FAD</name>
        <dbReference type="ChEBI" id="CHEBI:57692"/>
    </cofactor>
</comment>
<dbReference type="PRINTS" id="PR00411">
    <property type="entry name" value="PNDRDTASEI"/>
</dbReference>
<dbReference type="PRINTS" id="PR00368">
    <property type="entry name" value="FADPNR"/>
</dbReference>
<dbReference type="GO" id="GO:0016491">
    <property type="term" value="F:oxidoreductase activity"/>
    <property type="evidence" value="ECO:0007669"/>
    <property type="project" value="UniProtKB-KW"/>
</dbReference>
<gene>
    <name evidence="5" type="ORF">DFR85_15635</name>
</gene>
<keyword evidence="4" id="KW-0560">Oxidoreductase</keyword>
<dbReference type="SUPFAM" id="SSF54373">
    <property type="entry name" value="FAD-linked reductases, C-terminal domain"/>
    <property type="match status" value="1"/>
</dbReference>
<dbReference type="AlphaFoldDB" id="A0A2U9IIE1"/>
<keyword evidence="2" id="KW-0285">Flavoprotein</keyword>
<proteinExistence type="predicted"/>
<keyword evidence="3" id="KW-0274">FAD</keyword>
<evidence type="ECO:0000256" key="2">
    <source>
        <dbReference type="ARBA" id="ARBA00022630"/>
    </source>
</evidence>
<dbReference type="EMBL" id="CP029289">
    <property type="protein sequence ID" value="AWR95797.1"/>
    <property type="molecule type" value="Genomic_DNA"/>
</dbReference>